<organism evidence="3 4">
    <name type="scientific">Batillaria attramentaria</name>
    <dbReference type="NCBI Taxonomy" id="370345"/>
    <lineage>
        <taxon>Eukaryota</taxon>
        <taxon>Metazoa</taxon>
        <taxon>Spiralia</taxon>
        <taxon>Lophotrochozoa</taxon>
        <taxon>Mollusca</taxon>
        <taxon>Gastropoda</taxon>
        <taxon>Caenogastropoda</taxon>
        <taxon>Sorbeoconcha</taxon>
        <taxon>Cerithioidea</taxon>
        <taxon>Batillariidae</taxon>
        <taxon>Batillaria</taxon>
    </lineage>
</organism>
<protein>
    <submittedName>
        <fullName evidence="3">Uncharacterized protein</fullName>
    </submittedName>
</protein>
<dbReference type="AlphaFoldDB" id="A0ABD0KDM5"/>
<keyword evidence="2" id="KW-0472">Membrane</keyword>
<feature type="compositionally biased region" description="Polar residues" evidence="1">
    <location>
        <begin position="223"/>
        <end position="235"/>
    </location>
</feature>
<dbReference type="Proteomes" id="UP001519460">
    <property type="component" value="Unassembled WGS sequence"/>
</dbReference>
<evidence type="ECO:0000256" key="2">
    <source>
        <dbReference type="SAM" id="Phobius"/>
    </source>
</evidence>
<name>A0ABD0KDM5_9CAEN</name>
<keyword evidence="4" id="KW-1185">Reference proteome</keyword>
<dbReference type="EMBL" id="JACVVK020000199">
    <property type="protein sequence ID" value="KAK7485106.1"/>
    <property type="molecule type" value="Genomic_DNA"/>
</dbReference>
<accession>A0ABD0KDM5</accession>
<reference evidence="3 4" key="1">
    <citation type="journal article" date="2023" name="Sci. Data">
        <title>Genome assembly of the Korean intertidal mud-creeper Batillaria attramentaria.</title>
        <authorList>
            <person name="Patra A.K."/>
            <person name="Ho P.T."/>
            <person name="Jun S."/>
            <person name="Lee S.J."/>
            <person name="Kim Y."/>
            <person name="Won Y.J."/>
        </authorList>
    </citation>
    <scope>NUCLEOTIDE SEQUENCE [LARGE SCALE GENOMIC DNA]</scope>
    <source>
        <strain evidence="3">Wonlab-2016</strain>
    </source>
</reference>
<proteinExistence type="predicted"/>
<comment type="caution">
    <text evidence="3">The sequence shown here is derived from an EMBL/GenBank/DDBJ whole genome shotgun (WGS) entry which is preliminary data.</text>
</comment>
<gene>
    <name evidence="3" type="ORF">BaRGS_00023646</name>
</gene>
<sequence>MPKKIIKLVVRDLDIMLTIVCVHQEVVERMSHRVITVDGVECYRFPQLLNDNTLRKQTVNCTQGVLNGTIVRLARDRIAGQSGDNLTINLCEFEVISCSDEYWGNDCSKRCGDCHSGDPCDKVTGYCAVAVPSNITTLRPDRAGAGDNAANTGDDPSIPVIAGSVVGGVVFLVLALKLLVFLIRRRCSSRKKPDEVRVMQRTDVTTDHANPVYENLRDPDSGPISSPDTTASNPRENPAFGMVQGSPQAAYDASNYERLEIYEITNVYTGLNTHAATNTDTE</sequence>
<feature type="region of interest" description="Disordered" evidence="1">
    <location>
        <begin position="205"/>
        <end position="239"/>
    </location>
</feature>
<evidence type="ECO:0000256" key="1">
    <source>
        <dbReference type="SAM" id="MobiDB-lite"/>
    </source>
</evidence>
<feature type="transmembrane region" description="Helical" evidence="2">
    <location>
        <begin position="160"/>
        <end position="183"/>
    </location>
</feature>
<keyword evidence="2" id="KW-0812">Transmembrane</keyword>
<evidence type="ECO:0000313" key="3">
    <source>
        <dbReference type="EMBL" id="KAK7485106.1"/>
    </source>
</evidence>
<keyword evidence="2" id="KW-1133">Transmembrane helix</keyword>
<evidence type="ECO:0000313" key="4">
    <source>
        <dbReference type="Proteomes" id="UP001519460"/>
    </source>
</evidence>